<dbReference type="GO" id="GO:0034220">
    <property type="term" value="P:monoatomic ion transmembrane transport"/>
    <property type="evidence" value="ECO:0007669"/>
    <property type="project" value="UniProtKB-KW"/>
</dbReference>
<evidence type="ECO:0000256" key="5">
    <source>
        <dbReference type="ARBA" id="ARBA00022692"/>
    </source>
</evidence>
<name>A0A3S3RUJ0_9ACAR</name>
<dbReference type="GO" id="GO:0005921">
    <property type="term" value="C:gap junction"/>
    <property type="evidence" value="ECO:0007669"/>
    <property type="project" value="UniProtKB-SubCell"/>
</dbReference>
<organism evidence="13 14">
    <name type="scientific">Dinothrombium tinctorium</name>
    <dbReference type="NCBI Taxonomy" id="1965070"/>
    <lineage>
        <taxon>Eukaryota</taxon>
        <taxon>Metazoa</taxon>
        <taxon>Ecdysozoa</taxon>
        <taxon>Arthropoda</taxon>
        <taxon>Chelicerata</taxon>
        <taxon>Arachnida</taxon>
        <taxon>Acari</taxon>
        <taxon>Acariformes</taxon>
        <taxon>Trombidiformes</taxon>
        <taxon>Prostigmata</taxon>
        <taxon>Anystina</taxon>
        <taxon>Parasitengona</taxon>
        <taxon>Trombidioidea</taxon>
        <taxon>Trombidiidae</taxon>
        <taxon>Dinothrombium</taxon>
    </lineage>
</organism>
<dbReference type="EMBL" id="NCKU01004250">
    <property type="protein sequence ID" value="RWS06246.1"/>
    <property type="molecule type" value="Genomic_DNA"/>
</dbReference>
<protein>
    <recommendedName>
        <fullName evidence="12">Innexin</fullName>
    </recommendedName>
</protein>
<evidence type="ECO:0000256" key="8">
    <source>
        <dbReference type="ARBA" id="ARBA00022989"/>
    </source>
</evidence>
<evidence type="ECO:0000256" key="6">
    <source>
        <dbReference type="ARBA" id="ARBA00022868"/>
    </source>
</evidence>
<feature type="transmembrane region" description="Helical" evidence="12">
    <location>
        <begin position="265"/>
        <end position="296"/>
    </location>
</feature>
<keyword evidence="14" id="KW-1185">Reference proteome</keyword>
<proteinExistence type="inferred from homology"/>
<keyword evidence="8 12" id="KW-1133">Transmembrane helix</keyword>
<evidence type="ECO:0000256" key="12">
    <source>
        <dbReference type="RuleBase" id="RU010713"/>
    </source>
</evidence>
<accession>A0A3S3RUJ0</accession>
<dbReference type="Proteomes" id="UP000285301">
    <property type="component" value="Unassembled WGS sequence"/>
</dbReference>
<comment type="similarity">
    <text evidence="12">Belongs to the pannexin family.</text>
</comment>
<dbReference type="Pfam" id="PF00876">
    <property type="entry name" value="Innexin"/>
    <property type="match status" value="1"/>
</dbReference>
<dbReference type="PROSITE" id="PS51013">
    <property type="entry name" value="PANNEXIN"/>
    <property type="match status" value="1"/>
</dbReference>
<keyword evidence="7" id="KW-0965">Cell junction</keyword>
<gene>
    <name evidence="12" type="primary">inx</name>
    <name evidence="13" type="ORF">B4U79_06585</name>
</gene>
<comment type="subcellular location">
    <subcellularLocation>
        <location evidence="1">Cell junction</location>
        <location evidence="1">Gap junction</location>
    </subcellularLocation>
    <subcellularLocation>
        <location evidence="2 12">Cell membrane</location>
        <topology evidence="2 12">Multi-pass membrane protein</topology>
    </subcellularLocation>
</comment>
<keyword evidence="3 12" id="KW-0813">Transport</keyword>
<dbReference type="PANTHER" id="PTHR11893:SF40">
    <property type="entry name" value="INNEXIN SHAKING-B"/>
    <property type="match status" value="1"/>
</dbReference>
<keyword evidence="10 12" id="KW-0472">Membrane</keyword>
<evidence type="ECO:0000256" key="2">
    <source>
        <dbReference type="ARBA" id="ARBA00004651"/>
    </source>
</evidence>
<comment type="function">
    <text evidence="12">Structural component of the gap junctions.</text>
</comment>
<evidence type="ECO:0000256" key="11">
    <source>
        <dbReference type="ARBA" id="ARBA00023303"/>
    </source>
</evidence>
<dbReference type="PANTHER" id="PTHR11893">
    <property type="entry name" value="INNEXIN"/>
    <property type="match status" value="1"/>
</dbReference>
<feature type="transmembrane region" description="Helical" evidence="12">
    <location>
        <begin position="112"/>
        <end position="129"/>
    </location>
</feature>
<sequence>MIEVLKSLNLLKCRRIHIDNSIARMHYSITVIIIVVFFAVISTKQFVGDPIVCFKLNPDLSENLLNTYCWVHSTYSVVDVNSFSRERTHGNRFVYAGVHLRSDGKTIRYHRYYQWVCFVLLLQALMFHAPRWLWKSFEAGKIECLVRDSDFLSLCNERRHAIVNYLFKTKGMHNWYAVKFFFCETLYALNIVFQFWILNLLFNRKFWTYGIEVLKAQLGLTESDPMAQLFPKMAKCEFFKSGPSGNAERIDILCLLSLNVVNEKIFLFLWFWLIFLLGLTLLTLMIHLLLFSCWYLRYLSVMASIKCNVPRKKISHLVSQLSFGDWFVLHLFKQNVDPLVYNDIICNLIDTEDKFEHKI</sequence>
<feature type="transmembrane region" description="Helical" evidence="12">
    <location>
        <begin position="21"/>
        <end position="41"/>
    </location>
</feature>
<comment type="caution">
    <text evidence="13">The sequence shown here is derived from an EMBL/GenBank/DDBJ whole genome shotgun (WGS) entry which is preliminary data.</text>
</comment>
<keyword evidence="9 12" id="KW-0406">Ion transport</keyword>
<evidence type="ECO:0000256" key="10">
    <source>
        <dbReference type="ARBA" id="ARBA00023136"/>
    </source>
</evidence>
<dbReference type="AlphaFoldDB" id="A0A3S3RUJ0"/>
<keyword evidence="6" id="KW-0303">Gap junction</keyword>
<evidence type="ECO:0000256" key="7">
    <source>
        <dbReference type="ARBA" id="ARBA00022949"/>
    </source>
</evidence>
<feature type="transmembrane region" description="Helical" evidence="12">
    <location>
        <begin position="176"/>
        <end position="197"/>
    </location>
</feature>
<keyword evidence="11 12" id="KW-0407">Ion channel</keyword>
<evidence type="ECO:0000256" key="1">
    <source>
        <dbReference type="ARBA" id="ARBA00004610"/>
    </source>
</evidence>
<evidence type="ECO:0000313" key="14">
    <source>
        <dbReference type="Proteomes" id="UP000285301"/>
    </source>
</evidence>
<dbReference type="STRING" id="1965070.A0A3S3RUJ0"/>
<dbReference type="GO" id="GO:0005886">
    <property type="term" value="C:plasma membrane"/>
    <property type="evidence" value="ECO:0007669"/>
    <property type="project" value="UniProtKB-SubCell"/>
</dbReference>
<evidence type="ECO:0000256" key="4">
    <source>
        <dbReference type="ARBA" id="ARBA00022475"/>
    </source>
</evidence>
<keyword evidence="5 12" id="KW-0812">Transmembrane</keyword>
<reference evidence="13 14" key="1">
    <citation type="journal article" date="2018" name="Gigascience">
        <title>Genomes of trombidid mites reveal novel predicted allergens and laterally-transferred genes associated with secondary metabolism.</title>
        <authorList>
            <person name="Dong X."/>
            <person name="Chaisiri K."/>
            <person name="Xia D."/>
            <person name="Armstrong S.D."/>
            <person name="Fang Y."/>
            <person name="Donnelly M.J."/>
            <person name="Kadowaki T."/>
            <person name="McGarry J.W."/>
            <person name="Darby A.C."/>
            <person name="Makepeace B.L."/>
        </authorList>
    </citation>
    <scope>NUCLEOTIDE SEQUENCE [LARGE SCALE GENOMIC DNA]</scope>
    <source>
        <strain evidence="13">UoL-WK</strain>
    </source>
</reference>
<dbReference type="PRINTS" id="PR01262">
    <property type="entry name" value="INNEXIN"/>
</dbReference>
<evidence type="ECO:0000313" key="13">
    <source>
        <dbReference type="EMBL" id="RWS06246.1"/>
    </source>
</evidence>
<evidence type="ECO:0000256" key="9">
    <source>
        <dbReference type="ARBA" id="ARBA00023065"/>
    </source>
</evidence>
<dbReference type="InterPro" id="IPR000990">
    <property type="entry name" value="Innexin"/>
</dbReference>
<dbReference type="OrthoDB" id="5867527at2759"/>
<dbReference type="GO" id="GO:0005243">
    <property type="term" value="F:gap junction channel activity"/>
    <property type="evidence" value="ECO:0007669"/>
    <property type="project" value="TreeGrafter"/>
</dbReference>
<evidence type="ECO:0000256" key="3">
    <source>
        <dbReference type="ARBA" id="ARBA00022448"/>
    </source>
</evidence>
<keyword evidence="4" id="KW-1003">Cell membrane</keyword>